<evidence type="ECO:0000313" key="1">
    <source>
        <dbReference type="EMBL" id="TGX97691.1"/>
    </source>
</evidence>
<accession>A0AC61QXF4</accession>
<sequence length="375" mass="43601">MRKYELSISADYVPEWGVVEATREFFQNSIDEQTRDGSNKMFFNYDSETQVMRIGNKHSDLDIKTLLFGVTTKAKDSEMIGNHGEGYKIATVVFLRLGKSVVFYNYCRREIWRPRLVKSRKYDGALVPTFFVENEAIWKEVPEHSLIIEVGGITPEDYEKIQSCNLHLQENYSRRETSYGAILDDEEYIGHIFVGGLHICKDQRLDIGIDFKPKIVRLERDRSMVNSFDVQWYAARMIEELKDAETTKKALESYSGVYINSYSVPAELRDEIAEDFMNTHGAKAVPVSDQGDMEKIKKRGYKPVIVSQAKRDVILKSELYADIKAENDKEREKARPLYDRFCEFAEKIENRLEESEVATLYEFLDEISELEEKEE</sequence>
<comment type="caution">
    <text evidence="1">The sequence shown here is derived from an EMBL/GenBank/DDBJ whole genome shotgun (WGS) entry which is preliminary data.</text>
</comment>
<proteinExistence type="predicted"/>
<evidence type="ECO:0000313" key="2">
    <source>
        <dbReference type="Proteomes" id="UP000307720"/>
    </source>
</evidence>
<reference evidence="1" key="1">
    <citation type="submission" date="2019-04" db="EMBL/GenBank/DDBJ databases">
        <title>Microbes associate with the intestines of laboratory mice.</title>
        <authorList>
            <person name="Navarre W."/>
            <person name="Wong E."/>
            <person name="Huang K."/>
            <person name="Tropini C."/>
            <person name="Ng K."/>
            <person name="Yu B."/>
        </authorList>
    </citation>
    <scope>NUCLEOTIDE SEQUENCE</scope>
    <source>
        <strain evidence="1">NM72_1-8</strain>
    </source>
</reference>
<protein>
    <submittedName>
        <fullName evidence="1">Uncharacterized protein</fullName>
    </submittedName>
</protein>
<name>A0AC61QXF4_9FIRM</name>
<dbReference type="EMBL" id="SRZB01000027">
    <property type="protein sequence ID" value="TGX97691.1"/>
    <property type="molecule type" value="Genomic_DNA"/>
</dbReference>
<gene>
    <name evidence="1" type="ORF">E5357_11510</name>
</gene>
<keyword evidence="2" id="KW-1185">Reference proteome</keyword>
<organism evidence="1 2">
    <name type="scientific">Hominisplanchenecus murintestinalis</name>
    <dbReference type="NCBI Taxonomy" id="2941517"/>
    <lineage>
        <taxon>Bacteria</taxon>
        <taxon>Bacillati</taxon>
        <taxon>Bacillota</taxon>
        <taxon>Clostridia</taxon>
        <taxon>Lachnospirales</taxon>
        <taxon>Lachnospiraceae</taxon>
        <taxon>Hominisplanchenecus</taxon>
    </lineage>
</organism>
<dbReference type="Proteomes" id="UP000307720">
    <property type="component" value="Unassembled WGS sequence"/>
</dbReference>